<evidence type="ECO:0000256" key="1">
    <source>
        <dbReference type="SAM" id="Phobius"/>
    </source>
</evidence>
<name>A0A8W7P0B6_ANOCL</name>
<accession>A0A8W7P0B6</accession>
<evidence type="ECO:0000313" key="2">
    <source>
        <dbReference type="EnsemblMetazoa" id="ACOM023064-PA.1"/>
    </source>
</evidence>
<dbReference type="AlphaFoldDB" id="A0A8W7P0B6"/>
<reference evidence="2" key="1">
    <citation type="submission" date="2022-08" db="UniProtKB">
        <authorList>
            <consortium name="EnsemblMetazoa"/>
        </authorList>
    </citation>
    <scope>IDENTIFICATION</scope>
</reference>
<dbReference type="EnsemblMetazoa" id="ACOM023064-RA">
    <property type="protein sequence ID" value="ACOM023064-PA.1"/>
    <property type="gene ID" value="ACOM023064"/>
</dbReference>
<sequence>MIKTYSLMGVLVGTGRLAPVNLELRPVKLLHSTSLTNYRTDTAWFGIGSIHVTVRYKAKVPWGDIEPPTSTATQPEGYIDGSVVSVIDTTVGKQTEMKSRRSEAQTLSLSMLFYITYPLLLLVVIASSLIPTNPVSPWPAREFVV</sequence>
<proteinExistence type="predicted"/>
<feature type="transmembrane region" description="Helical" evidence="1">
    <location>
        <begin position="107"/>
        <end position="130"/>
    </location>
</feature>
<keyword evidence="1" id="KW-0812">Transmembrane</keyword>
<protein>
    <submittedName>
        <fullName evidence="2">Uncharacterized protein</fullName>
    </submittedName>
</protein>
<keyword evidence="1" id="KW-1133">Transmembrane helix</keyword>
<dbReference type="Proteomes" id="UP000075882">
    <property type="component" value="Unassembled WGS sequence"/>
</dbReference>
<keyword evidence="1" id="KW-0472">Membrane</keyword>
<organism evidence="2">
    <name type="scientific">Anopheles coluzzii</name>
    <name type="common">African malaria mosquito</name>
    <dbReference type="NCBI Taxonomy" id="1518534"/>
    <lineage>
        <taxon>Eukaryota</taxon>
        <taxon>Metazoa</taxon>
        <taxon>Ecdysozoa</taxon>
        <taxon>Arthropoda</taxon>
        <taxon>Hexapoda</taxon>
        <taxon>Insecta</taxon>
        <taxon>Pterygota</taxon>
        <taxon>Neoptera</taxon>
        <taxon>Endopterygota</taxon>
        <taxon>Diptera</taxon>
        <taxon>Nematocera</taxon>
        <taxon>Culicoidea</taxon>
        <taxon>Culicidae</taxon>
        <taxon>Anophelinae</taxon>
        <taxon>Anopheles</taxon>
    </lineage>
</organism>